<dbReference type="Proteomes" id="UP000002899">
    <property type="component" value="Chromosome II"/>
</dbReference>
<protein>
    <submittedName>
        <fullName evidence="1">Uncharacterized protein</fullName>
    </submittedName>
</protein>
<proteinExistence type="predicted"/>
<dbReference type="KEGG" id="bmic:BMR1_02g02375"/>
<keyword evidence="2" id="KW-1185">Reference proteome</keyword>
<dbReference type="EMBL" id="FO082872">
    <property type="protein sequence ID" value="CCF73632.1"/>
    <property type="molecule type" value="Genomic_DNA"/>
</dbReference>
<evidence type="ECO:0000313" key="2">
    <source>
        <dbReference type="Proteomes" id="UP000002899"/>
    </source>
</evidence>
<dbReference type="VEuPathDB" id="PiroplasmaDB:BMR1_02g02375"/>
<reference evidence="1 2" key="2">
    <citation type="journal article" date="2013" name="PLoS ONE">
        <title>Whole genome mapping and re-organization of the nuclear and mitochondrial genomes of Babesia microti isolates.</title>
        <authorList>
            <person name="Cornillot E."/>
            <person name="Dassouli A."/>
            <person name="Garg A."/>
            <person name="Pachikara N."/>
            <person name="Randazzo S."/>
            <person name="Depoix D."/>
            <person name="Carcy B."/>
            <person name="Delbecq S."/>
            <person name="Frutos R."/>
            <person name="Silva J.C."/>
            <person name="Sutton R."/>
            <person name="Krause P.J."/>
            <person name="Mamoun C.B."/>
        </authorList>
    </citation>
    <scope>NUCLEOTIDE SEQUENCE [LARGE SCALE GENOMIC DNA]</scope>
    <source>
        <strain evidence="1 2">RI</strain>
    </source>
</reference>
<dbReference type="RefSeq" id="XP_012648241.1">
    <property type="nucleotide sequence ID" value="XM_012792787.1"/>
</dbReference>
<evidence type="ECO:0000313" key="1">
    <source>
        <dbReference type="EMBL" id="CCF73632.1"/>
    </source>
</evidence>
<reference evidence="1 2" key="3">
    <citation type="journal article" date="2016" name="Sci. Rep.">
        <title>Genome-wide diversity and gene expression profiling of Babesia microti isolates identify polymorphic genes that mediate host-pathogen interactions.</title>
        <authorList>
            <person name="Silva J.C."/>
            <person name="Cornillot E."/>
            <person name="McCracken C."/>
            <person name="Usmani-Brown S."/>
            <person name="Dwivedi A."/>
            <person name="Ifeonu O.O."/>
            <person name="Crabtree J."/>
            <person name="Gotia H.T."/>
            <person name="Virji A.Z."/>
            <person name="Reynes C."/>
            <person name="Colinge J."/>
            <person name="Kumar V."/>
            <person name="Lawres L."/>
            <person name="Pazzi J.E."/>
            <person name="Pablo J.V."/>
            <person name="Hung C."/>
            <person name="Brancato J."/>
            <person name="Kumari P."/>
            <person name="Orvis J."/>
            <person name="Tretina K."/>
            <person name="Chibucos M."/>
            <person name="Ott S."/>
            <person name="Sadzewicz L."/>
            <person name="Sengamalay N."/>
            <person name="Shetty A.C."/>
            <person name="Su Q."/>
            <person name="Tallon L."/>
            <person name="Fraser C.M."/>
            <person name="Frutos R."/>
            <person name="Molina D.M."/>
            <person name="Krause P.J."/>
            <person name="Ben Mamoun C."/>
        </authorList>
    </citation>
    <scope>NUCLEOTIDE SEQUENCE [LARGE SCALE GENOMIC DNA]</scope>
    <source>
        <strain evidence="1 2">RI</strain>
    </source>
</reference>
<dbReference type="AlphaFoldDB" id="I7J6A7"/>
<dbReference type="GeneID" id="24424260"/>
<gene>
    <name evidence="1" type="ORF">BMR1_02g02375</name>
</gene>
<name>I7J6A7_BABMR</name>
<dbReference type="OrthoDB" id="361409at2759"/>
<organism evidence="1 2">
    <name type="scientific">Babesia microti (strain RI)</name>
    <dbReference type="NCBI Taxonomy" id="1133968"/>
    <lineage>
        <taxon>Eukaryota</taxon>
        <taxon>Sar</taxon>
        <taxon>Alveolata</taxon>
        <taxon>Apicomplexa</taxon>
        <taxon>Aconoidasida</taxon>
        <taxon>Piroplasmida</taxon>
        <taxon>Babesiidae</taxon>
        <taxon>Babesia</taxon>
    </lineage>
</organism>
<accession>I7J6A7</accession>
<sequence>MRIAPESVNLCGRSAAERKLDRVYNAQKKVIKEAKGLFITTPATKLPFPNIYKKCESKPAKISSSVRDAIDILAKHLRNEKKFEKSITLLAKIVETHYTSYKMEFMELLDICIEQVSKLDNLTCCTFSNSPIIIALKTIINTIKPHYIKFIEKVEPNDQFQPKLRKFMLYLGHSISLINETDSFIFNDNVKLIDDAFQYYISVNSSDDDKKAFIRSMGTLFKFSAFPWAHPIVSNFFDKIYLQRNLFDASEISKIEYWQAELKSGKRASKESIVNEIGICAKGVKDGRAEVIVTTHGSQIWSNKQFGF</sequence>
<reference evidence="1 2" key="1">
    <citation type="journal article" date="2012" name="Nucleic Acids Res.">
        <title>Sequencing of the smallest Apicomplexan genome from the human pathogen Babesia microti.</title>
        <authorList>
            <person name="Cornillot E."/>
            <person name="Hadj-Kaddour K."/>
            <person name="Dassouli A."/>
            <person name="Noel B."/>
            <person name="Ranwez V."/>
            <person name="Vacherie B."/>
            <person name="Augagneur Y."/>
            <person name="Bres V."/>
            <person name="Duclos A."/>
            <person name="Randazzo S."/>
            <person name="Carcy B."/>
            <person name="Debierre-Grockiego F."/>
            <person name="Delbecq S."/>
            <person name="Moubri-Menage K."/>
            <person name="Shams-Eldin H."/>
            <person name="Usmani-Brown S."/>
            <person name="Bringaud F."/>
            <person name="Wincker P."/>
            <person name="Vivares C.P."/>
            <person name="Schwarz R.T."/>
            <person name="Schetters T.P."/>
            <person name="Krause P.J."/>
            <person name="Gorenflot A."/>
            <person name="Berry V."/>
            <person name="Barbe V."/>
            <person name="Ben Mamoun C."/>
        </authorList>
    </citation>
    <scope>NUCLEOTIDE SEQUENCE [LARGE SCALE GENOMIC DNA]</scope>
    <source>
        <strain evidence="1 2">RI</strain>
    </source>
</reference>